<dbReference type="CDD" id="cd00637">
    <property type="entry name" value="7tm_classA_rhodopsin-like"/>
    <property type="match status" value="1"/>
</dbReference>
<comment type="caution">
    <text evidence="11">The sequence shown here is derived from an EMBL/GenBank/DDBJ whole genome shotgun (WGS) entry which is preliminary data.</text>
</comment>
<reference evidence="11" key="1">
    <citation type="submission" date="2023-01" db="EMBL/GenBank/DDBJ databases">
        <title>Genome assembly of the deep-sea coral Lophelia pertusa.</title>
        <authorList>
            <person name="Herrera S."/>
            <person name="Cordes E."/>
        </authorList>
    </citation>
    <scope>NUCLEOTIDE SEQUENCE</scope>
    <source>
        <strain evidence="11">USNM1676648</strain>
        <tissue evidence="11">Polyp</tissue>
    </source>
</reference>
<feature type="transmembrane region" description="Helical" evidence="9">
    <location>
        <begin position="46"/>
        <end position="69"/>
    </location>
</feature>
<keyword evidence="2 8" id="KW-0812">Transmembrane</keyword>
<keyword evidence="4 8" id="KW-0297">G-protein coupled receptor</keyword>
<dbReference type="Gene3D" id="1.20.1070.10">
    <property type="entry name" value="Rhodopsin 7-helix transmembrane proteins"/>
    <property type="match status" value="1"/>
</dbReference>
<dbReference type="InterPro" id="IPR000276">
    <property type="entry name" value="GPCR_Rhodpsn"/>
</dbReference>
<dbReference type="SMART" id="SM01381">
    <property type="entry name" value="7TM_GPCR_Srsx"/>
    <property type="match status" value="1"/>
</dbReference>
<dbReference type="GO" id="GO:0005886">
    <property type="term" value="C:plasma membrane"/>
    <property type="evidence" value="ECO:0007669"/>
    <property type="project" value="TreeGrafter"/>
</dbReference>
<evidence type="ECO:0000256" key="9">
    <source>
        <dbReference type="SAM" id="Phobius"/>
    </source>
</evidence>
<comment type="subcellular location">
    <subcellularLocation>
        <location evidence="1">Membrane</location>
        <topology evidence="1">Multi-pass membrane protein</topology>
    </subcellularLocation>
</comment>
<gene>
    <name evidence="11" type="ORF">OS493_027633</name>
</gene>
<dbReference type="PANTHER" id="PTHR45695:SF9">
    <property type="entry name" value="LEUCOKININ RECEPTOR"/>
    <property type="match status" value="1"/>
</dbReference>
<name>A0A9X0D199_9CNID</name>
<dbReference type="AlphaFoldDB" id="A0A9X0D199"/>
<keyword evidence="5 9" id="KW-0472">Membrane</keyword>
<evidence type="ECO:0000256" key="2">
    <source>
        <dbReference type="ARBA" id="ARBA00022692"/>
    </source>
</evidence>
<protein>
    <recommendedName>
        <fullName evidence="10">G-protein coupled receptors family 1 profile domain-containing protein</fullName>
    </recommendedName>
</protein>
<evidence type="ECO:0000256" key="4">
    <source>
        <dbReference type="ARBA" id="ARBA00023040"/>
    </source>
</evidence>
<dbReference type="InterPro" id="IPR017452">
    <property type="entry name" value="GPCR_Rhodpsn_7TM"/>
</dbReference>
<dbReference type="PRINTS" id="PR00237">
    <property type="entry name" value="GPCRRHODOPSN"/>
</dbReference>
<keyword evidence="6 8" id="KW-0675">Receptor</keyword>
<dbReference type="OrthoDB" id="5986702at2759"/>
<feature type="transmembrane region" description="Helical" evidence="9">
    <location>
        <begin position="204"/>
        <end position="230"/>
    </location>
</feature>
<dbReference type="Proteomes" id="UP001163046">
    <property type="component" value="Unassembled WGS sequence"/>
</dbReference>
<evidence type="ECO:0000256" key="8">
    <source>
        <dbReference type="RuleBase" id="RU000688"/>
    </source>
</evidence>
<feature type="transmembrane region" description="Helical" evidence="9">
    <location>
        <begin position="81"/>
        <end position="106"/>
    </location>
</feature>
<organism evidence="11 12">
    <name type="scientific">Desmophyllum pertusum</name>
    <dbReference type="NCBI Taxonomy" id="174260"/>
    <lineage>
        <taxon>Eukaryota</taxon>
        <taxon>Metazoa</taxon>
        <taxon>Cnidaria</taxon>
        <taxon>Anthozoa</taxon>
        <taxon>Hexacorallia</taxon>
        <taxon>Scleractinia</taxon>
        <taxon>Caryophylliina</taxon>
        <taxon>Caryophylliidae</taxon>
        <taxon>Desmophyllum</taxon>
    </lineage>
</organism>
<feature type="transmembrane region" description="Helical" evidence="9">
    <location>
        <begin position="292"/>
        <end position="314"/>
    </location>
</feature>
<evidence type="ECO:0000256" key="7">
    <source>
        <dbReference type="ARBA" id="ARBA00023224"/>
    </source>
</evidence>
<keyword evidence="7 8" id="KW-0807">Transducer</keyword>
<evidence type="ECO:0000256" key="5">
    <source>
        <dbReference type="ARBA" id="ARBA00023136"/>
    </source>
</evidence>
<comment type="similarity">
    <text evidence="8">Belongs to the G-protein coupled receptor 1 family.</text>
</comment>
<evidence type="ECO:0000256" key="6">
    <source>
        <dbReference type="ARBA" id="ARBA00023170"/>
    </source>
</evidence>
<evidence type="ECO:0000313" key="11">
    <source>
        <dbReference type="EMBL" id="KAJ7383472.1"/>
    </source>
</evidence>
<dbReference type="SUPFAM" id="SSF81321">
    <property type="entry name" value="Family A G protein-coupled receptor-like"/>
    <property type="match status" value="1"/>
</dbReference>
<evidence type="ECO:0000259" key="10">
    <source>
        <dbReference type="PROSITE" id="PS50262"/>
    </source>
</evidence>
<evidence type="ECO:0000256" key="3">
    <source>
        <dbReference type="ARBA" id="ARBA00022989"/>
    </source>
</evidence>
<dbReference type="PROSITE" id="PS50262">
    <property type="entry name" value="G_PROTEIN_RECEP_F1_2"/>
    <property type="match status" value="1"/>
</dbReference>
<dbReference type="PANTHER" id="PTHR45695">
    <property type="entry name" value="LEUCOKININ RECEPTOR-RELATED"/>
    <property type="match status" value="1"/>
</dbReference>
<evidence type="ECO:0000256" key="1">
    <source>
        <dbReference type="ARBA" id="ARBA00004141"/>
    </source>
</evidence>
<sequence>MEDHAQAGKMNLTFLTNSSINGSFDLHNKENLTSVVGVTDVQFMPLFYSAYVIIFLASLFGNSVIIHIIRTDNSMKNSTNYLILNQACSDLLITMAQLMNLLVPFYHLASRWFGGLLGLITCKCFLGSMVILPVFSIWMLVTIAVDRFYAVTRPLRLSPIAQHLKKIIVSLWAWSIASSTNVLVNGTALTIEGHYYCYIADAWITFHFILGTGVNVALPLLIIIVLYTIVCHKLWSRDVPAEGANQNHGQAAARKVTRMMVVIVVLYVLCWLPLDIILFLEFLGYVEINVSIYFFLVWLTVAFSGINPYIYLTLSQKFRHRFKDLFGNCLRNIRIHNVLSFRSQSVELEQI</sequence>
<feature type="transmembrane region" description="Helical" evidence="9">
    <location>
        <begin position="166"/>
        <end position="184"/>
    </location>
</feature>
<keyword evidence="3 9" id="KW-1133">Transmembrane helix</keyword>
<dbReference type="EMBL" id="MU825898">
    <property type="protein sequence ID" value="KAJ7383472.1"/>
    <property type="molecule type" value="Genomic_DNA"/>
</dbReference>
<dbReference type="PROSITE" id="PS00237">
    <property type="entry name" value="G_PROTEIN_RECEP_F1_1"/>
    <property type="match status" value="1"/>
</dbReference>
<feature type="domain" description="G-protein coupled receptors family 1 profile" evidence="10">
    <location>
        <begin position="61"/>
        <end position="311"/>
    </location>
</feature>
<dbReference type="GO" id="GO:0004930">
    <property type="term" value="F:G protein-coupled receptor activity"/>
    <property type="evidence" value="ECO:0007669"/>
    <property type="project" value="UniProtKB-KW"/>
</dbReference>
<feature type="transmembrane region" description="Helical" evidence="9">
    <location>
        <begin position="112"/>
        <end position="145"/>
    </location>
</feature>
<evidence type="ECO:0000313" key="12">
    <source>
        <dbReference type="Proteomes" id="UP001163046"/>
    </source>
</evidence>
<proteinExistence type="inferred from homology"/>
<accession>A0A9X0D199</accession>
<keyword evidence="12" id="KW-1185">Reference proteome</keyword>
<feature type="transmembrane region" description="Helical" evidence="9">
    <location>
        <begin position="260"/>
        <end position="280"/>
    </location>
</feature>
<dbReference type="Pfam" id="PF00001">
    <property type="entry name" value="7tm_1"/>
    <property type="match status" value="1"/>
</dbReference>